<organism evidence="8">
    <name type="scientific">Phallusia mammillata</name>
    <dbReference type="NCBI Taxonomy" id="59560"/>
    <lineage>
        <taxon>Eukaryota</taxon>
        <taxon>Metazoa</taxon>
        <taxon>Chordata</taxon>
        <taxon>Tunicata</taxon>
        <taxon>Ascidiacea</taxon>
        <taxon>Phlebobranchia</taxon>
        <taxon>Ascidiidae</taxon>
        <taxon>Phallusia</taxon>
    </lineage>
</organism>
<dbReference type="Gene3D" id="3.40.50.300">
    <property type="entry name" value="P-loop containing nucleotide triphosphate hydrolases"/>
    <property type="match status" value="1"/>
</dbReference>
<dbReference type="HAMAP" id="MF_00379">
    <property type="entry name" value="GTPase_MnmE"/>
    <property type="match status" value="1"/>
</dbReference>
<dbReference type="SUPFAM" id="SSF116878">
    <property type="entry name" value="TrmE connector domain"/>
    <property type="match status" value="1"/>
</dbReference>
<dbReference type="NCBIfam" id="TIGR00231">
    <property type="entry name" value="small_GTP"/>
    <property type="match status" value="1"/>
</dbReference>
<dbReference type="Gene3D" id="3.30.1360.120">
    <property type="entry name" value="Probable tRNA modification gtpase trme, domain 1"/>
    <property type="match status" value="1"/>
</dbReference>
<dbReference type="Pfam" id="PF12631">
    <property type="entry name" value="MnmE_helical"/>
    <property type="match status" value="1"/>
</dbReference>
<dbReference type="PROSITE" id="PS51709">
    <property type="entry name" value="G_TRME"/>
    <property type="match status" value="1"/>
</dbReference>
<dbReference type="InterPro" id="IPR006073">
    <property type="entry name" value="GTP-bd"/>
</dbReference>
<dbReference type="NCBIfam" id="NF003661">
    <property type="entry name" value="PRK05291.1-3"/>
    <property type="match status" value="1"/>
</dbReference>
<dbReference type="InterPro" id="IPR027417">
    <property type="entry name" value="P-loop_NTPase"/>
</dbReference>
<gene>
    <name evidence="8" type="primary">Gtpbp3</name>
</gene>
<name>A0A6F9DEE5_9ASCI</name>
<dbReference type="InterPro" id="IPR027266">
    <property type="entry name" value="TrmE/GcvT-like"/>
</dbReference>
<dbReference type="InterPro" id="IPR031168">
    <property type="entry name" value="G_TrmE"/>
</dbReference>
<keyword evidence="3 6" id="KW-0819">tRNA processing</keyword>
<evidence type="ECO:0000313" key="8">
    <source>
        <dbReference type="EMBL" id="CAB3251370.1"/>
    </source>
</evidence>
<evidence type="ECO:0000256" key="4">
    <source>
        <dbReference type="ARBA" id="ARBA00022741"/>
    </source>
</evidence>
<dbReference type="InterPro" id="IPR004520">
    <property type="entry name" value="GTPase_MnmE"/>
</dbReference>
<evidence type="ECO:0000256" key="5">
    <source>
        <dbReference type="ARBA" id="ARBA00023134"/>
    </source>
</evidence>
<dbReference type="GO" id="GO:0003924">
    <property type="term" value="F:GTPase activity"/>
    <property type="evidence" value="ECO:0007669"/>
    <property type="project" value="InterPro"/>
</dbReference>
<dbReference type="AlphaFoldDB" id="A0A6F9DEE5"/>
<accession>A0A6F9DEE5</accession>
<dbReference type="SUPFAM" id="SSF52540">
    <property type="entry name" value="P-loop containing nucleoside triphosphate hydrolases"/>
    <property type="match status" value="1"/>
</dbReference>
<dbReference type="InterPro" id="IPR027368">
    <property type="entry name" value="MnmE_dom2"/>
</dbReference>
<keyword evidence="5 6" id="KW-0342">GTP-binding</keyword>
<dbReference type="CDD" id="cd14858">
    <property type="entry name" value="TrmE_N"/>
    <property type="match status" value="1"/>
</dbReference>
<evidence type="ECO:0000256" key="2">
    <source>
        <dbReference type="ARBA" id="ARBA00011043"/>
    </source>
</evidence>
<dbReference type="GO" id="GO:0030488">
    <property type="term" value="P:tRNA methylation"/>
    <property type="evidence" value="ECO:0007669"/>
    <property type="project" value="TreeGrafter"/>
</dbReference>
<dbReference type="InterPro" id="IPR018948">
    <property type="entry name" value="GTP-bd_TrmE_N"/>
</dbReference>
<dbReference type="Pfam" id="PF01926">
    <property type="entry name" value="MMR_HSR1"/>
    <property type="match status" value="1"/>
</dbReference>
<dbReference type="NCBIfam" id="TIGR00450">
    <property type="entry name" value="mnmE_trmE_thdF"/>
    <property type="match status" value="1"/>
</dbReference>
<dbReference type="GO" id="GO:0005525">
    <property type="term" value="F:GTP binding"/>
    <property type="evidence" value="ECO:0007669"/>
    <property type="project" value="UniProtKB-KW"/>
</dbReference>
<keyword evidence="4 6" id="KW-0547">Nucleotide-binding</keyword>
<dbReference type="InterPro" id="IPR005225">
    <property type="entry name" value="Small_GTP-bd"/>
</dbReference>
<evidence type="ECO:0000256" key="3">
    <source>
        <dbReference type="ARBA" id="ARBA00022694"/>
    </source>
</evidence>
<dbReference type="CDD" id="cd04164">
    <property type="entry name" value="trmE"/>
    <property type="match status" value="1"/>
</dbReference>
<dbReference type="Pfam" id="PF10396">
    <property type="entry name" value="TrmE_N"/>
    <property type="match status" value="1"/>
</dbReference>
<reference evidence="8" key="1">
    <citation type="submission" date="2020-04" db="EMBL/GenBank/DDBJ databases">
        <authorList>
            <person name="Neveu A P."/>
        </authorList>
    </citation>
    <scope>NUCLEOTIDE SEQUENCE</scope>
    <source>
        <tissue evidence="8">Whole embryo</tissue>
    </source>
</reference>
<evidence type="ECO:0000256" key="1">
    <source>
        <dbReference type="ARBA" id="ARBA00004173"/>
    </source>
</evidence>
<dbReference type="InterPro" id="IPR025867">
    <property type="entry name" value="MnmE_helical"/>
</dbReference>
<dbReference type="EMBL" id="LR785647">
    <property type="protein sequence ID" value="CAB3251370.1"/>
    <property type="molecule type" value="mRNA"/>
</dbReference>
<dbReference type="GO" id="GO:0005739">
    <property type="term" value="C:mitochondrion"/>
    <property type="evidence" value="ECO:0007669"/>
    <property type="project" value="UniProtKB-SubCell"/>
</dbReference>
<proteinExistence type="evidence at transcript level"/>
<dbReference type="PANTHER" id="PTHR42714:SF2">
    <property type="entry name" value="TRNA MODIFICATION GTPASE GTPBP3, MITOCHONDRIAL"/>
    <property type="match status" value="1"/>
</dbReference>
<feature type="domain" description="TrmE-type G" evidence="7">
    <location>
        <begin position="261"/>
        <end position="426"/>
    </location>
</feature>
<dbReference type="Gene3D" id="1.20.120.430">
    <property type="entry name" value="tRNA modification GTPase MnmE domain 2"/>
    <property type="match status" value="1"/>
</dbReference>
<evidence type="ECO:0000256" key="6">
    <source>
        <dbReference type="RuleBase" id="RU003313"/>
    </source>
</evidence>
<sequence>MNCCVRLLSNALTLQKSCSCTGIIGLKKRAPPYRGIIRNYTATQLGTIFAHSSGFGKCGVAVIRVSGEKTKQAMSAITKKKKLPNAKRVFVSRLWHPKSNTMLDRAVVFWFAAPSSFTGEDMCEFQVHGGPAVIASVLDALSSIEGLRPAEAGDFTKRAFLNDKLDLTEVEGLGDLIHAETEGQRRQAVHQMEGSLSSLYQTWTKQILKSMAHCEAFIDFGEDQHLGDQVLTNVVTEVKDVQLKIETHLQDSHRGERLRNGVRVCIAGLPNVGKSTLLNLITQRQAAIVSPIAGTTRDVIETALDIDGFPVLMSDTAGLRQSEDIIEKEGVSRAFKKIKEADLIVFLLCADSLKSSSKDVGQLIEKQAKELGLLKDFNGKQLLYVVNKIDLNMDTAQENSDNTFYVSCKNMDGMSSFLKHFSTCVKDLCGAASIGSIPSITQQRHRKHLADCAQFLQQAIDNFDLDIVIAAEYMRMALHELGKISGKVDAEQILDVIFQDFCIGK</sequence>
<protein>
    <submittedName>
        <fullName evidence="8">tRNA modification GTPase GTPBP3, mitochondrial-like</fullName>
    </submittedName>
</protein>
<dbReference type="PANTHER" id="PTHR42714">
    <property type="entry name" value="TRNA MODIFICATION GTPASE GTPBP3"/>
    <property type="match status" value="1"/>
</dbReference>
<dbReference type="GO" id="GO:0002098">
    <property type="term" value="P:tRNA wobble uridine modification"/>
    <property type="evidence" value="ECO:0007669"/>
    <property type="project" value="TreeGrafter"/>
</dbReference>
<evidence type="ECO:0000259" key="7">
    <source>
        <dbReference type="PROSITE" id="PS51709"/>
    </source>
</evidence>
<dbReference type="FunFam" id="3.30.1360.120:FF:000007">
    <property type="entry name" value="tRNA modification GTPase GTPBP3, mitochondrial"/>
    <property type="match status" value="1"/>
</dbReference>
<comment type="subcellular location">
    <subcellularLocation>
        <location evidence="1">Mitochondrion</location>
    </subcellularLocation>
</comment>
<comment type="similarity">
    <text evidence="2 6">Belongs to the TRAFAC class TrmE-Era-EngA-EngB-Septin-like GTPase superfamily. TrmE GTPase family.</text>
</comment>